<dbReference type="OrthoDB" id="9792179at2"/>
<dbReference type="AlphaFoldDB" id="A0A2T7FY59"/>
<proteinExistence type="predicted"/>
<evidence type="ECO:0000313" key="1">
    <source>
        <dbReference type="EMBL" id="PVA07111.1"/>
    </source>
</evidence>
<dbReference type="Gene3D" id="3.40.50.410">
    <property type="entry name" value="von Willebrand factor, type A domain"/>
    <property type="match status" value="1"/>
</dbReference>
<keyword evidence="2" id="KW-1185">Reference proteome</keyword>
<dbReference type="InterPro" id="IPR036465">
    <property type="entry name" value="vWFA_dom_sf"/>
</dbReference>
<dbReference type="Pfam" id="PF06707">
    <property type="entry name" value="DUF1194"/>
    <property type="match status" value="1"/>
</dbReference>
<protein>
    <recommendedName>
        <fullName evidence="3">VWFA domain-containing protein</fullName>
    </recommendedName>
</protein>
<reference evidence="1 2" key="1">
    <citation type="submission" date="2018-04" db="EMBL/GenBank/DDBJ databases">
        <title>Pelagivirga bohaiensis gen. nov., sp. nov., a bacterium isolated from the Bohai Sea.</title>
        <authorList>
            <person name="Ji X."/>
        </authorList>
    </citation>
    <scope>NUCLEOTIDE SEQUENCE [LARGE SCALE GENOMIC DNA]</scope>
    <source>
        <strain evidence="1 2">BH-SD16</strain>
    </source>
</reference>
<evidence type="ECO:0008006" key="3">
    <source>
        <dbReference type="Google" id="ProtNLM"/>
    </source>
</evidence>
<dbReference type="InterPro" id="IPR010607">
    <property type="entry name" value="DUF1194"/>
</dbReference>
<name>A0A2T7FY59_9RHOB</name>
<dbReference type="Proteomes" id="UP000244817">
    <property type="component" value="Unassembled WGS sequence"/>
</dbReference>
<evidence type="ECO:0000313" key="2">
    <source>
        <dbReference type="Proteomes" id="UP000244817"/>
    </source>
</evidence>
<accession>A0A2T7FY59</accession>
<gene>
    <name evidence="1" type="ORF">DC363_07240</name>
</gene>
<dbReference type="SUPFAM" id="SSF53300">
    <property type="entry name" value="vWA-like"/>
    <property type="match status" value="1"/>
</dbReference>
<sequence>MTLAAVCALADPVAAQTPCRQALALGLDVSGSVDAREYRLQLDGLATALGDAEVAAALLDPAGGTVDLAVFEWSDPTDQRLVIDWMSIRDAETLAEVQRRLRRTDRAEMGPSTGLGEALRYGLALLDQRPACWTRTLDLSGDGRGNTGRRPQDIPDAGAPVTVNGLVIGPGTGDAPDGGMDPQTHELAAYYTAYVIRGPAAFVEVAQGFDDYATAMRRKLLRELQAMAIGQLVTTH</sequence>
<dbReference type="EMBL" id="QCYG01000004">
    <property type="protein sequence ID" value="PVA07111.1"/>
    <property type="molecule type" value="Genomic_DNA"/>
</dbReference>
<organism evidence="1 2">
    <name type="scientific">Thalassorhabdomicrobium marinisediminis</name>
    <dbReference type="NCBI Taxonomy" id="2170577"/>
    <lineage>
        <taxon>Bacteria</taxon>
        <taxon>Pseudomonadati</taxon>
        <taxon>Pseudomonadota</taxon>
        <taxon>Alphaproteobacteria</taxon>
        <taxon>Rhodobacterales</taxon>
        <taxon>Paracoccaceae</taxon>
        <taxon>Thalassorhabdomicrobium</taxon>
    </lineage>
</organism>
<comment type="caution">
    <text evidence="1">The sequence shown here is derived from an EMBL/GenBank/DDBJ whole genome shotgun (WGS) entry which is preliminary data.</text>
</comment>